<organism evidence="4 5">
    <name type="scientific">Flagellimonas hadalis</name>
    <dbReference type="NCBI Taxonomy" id="2597517"/>
    <lineage>
        <taxon>Bacteria</taxon>
        <taxon>Pseudomonadati</taxon>
        <taxon>Bacteroidota</taxon>
        <taxon>Flavobacteriia</taxon>
        <taxon>Flavobacteriales</taxon>
        <taxon>Flavobacteriaceae</taxon>
        <taxon>Flagellimonas</taxon>
    </lineage>
</organism>
<accession>A0A5N5IVU7</accession>
<dbReference type="Gene3D" id="2.120.10.80">
    <property type="entry name" value="Kelch-type beta propeller"/>
    <property type="match status" value="1"/>
</dbReference>
<sequence>MRRNNLAFLLLLVVFVSLSTVSCSGDNDMGESPTGETPTTPEENEEPENAAPASFDLLAIEDGEDEVELKPTFEWTEAIDPENEAVTYTLFLGQEENPVSQVATNLNSLTYSLDDDLEFAATYFWKVVAEDGNGNATTSKIYSFKTRPVGSFVSSPSFGARHLATVVEFNGKLFTIGGYGYNSDGVLHYLDDVWSSVDGENWTLETDAPGFMPRSFHQAVVFHNKMFLIGGFKWNGAPSNDIWSSIDGKNWLMEKENAEFPADWGHKILLYNDKLWLITGGQNEFFNQNVWSSDDGVNWSLVTDDIGFSVSIEQEAVVFNDKMWVVVQDKVFSSIDGIDWALELENAPFQSNNKEYSLVSIEEKMILMVEGATSDSSAVVWSSTNGKDWEQEYQETGFPNRQDNSIVVFLDKIYVMLGLNTDMGYLNDIWTLN</sequence>
<evidence type="ECO:0000313" key="5">
    <source>
        <dbReference type="Proteomes" id="UP000319204"/>
    </source>
</evidence>
<dbReference type="InterPro" id="IPR058667">
    <property type="entry name" value="DUF6242_C"/>
</dbReference>
<keyword evidence="2" id="KW-0732">Signal</keyword>
<dbReference type="EMBL" id="VNIK02000003">
    <property type="protein sequence ID" value="KAB5490007.1"/>
    <property type="molecule type" value="Genomic_DNA"/>
</dbReference>
<feature type="signal peptide" evidence="2">
    <location>
        <begin position="1"/>
        <end position="24"/>
    </location>
</feature>
<feature type="compositionally biased region" description="Low complexity" evidence="1">
    <location>
        <begin position="24"/>
        <end position="41"/>
    </location>
</feature>
<evidence type="ECO:0000256" key="1">
    <source>
        <dbReference type="SAM" id="MobiDB-lite"/>
    </source>
</evidence>
<proteinExistence type="predicted"/>
<reference evidence="4" key="1">
    <citation type="submission" date="2019-10" db="EMBL/GenBank/DDBJ databases">
        <title>Muricauda hadale sp. nov., a piezophilic bacterium isolated from hadopelagic water of the Mariana Trench.</title>
        <authorList>
            <person name="Wei Y."/>
        </authorList>
    </citation>
    <scope>NUCLEOTIDE SEQUENCE [LARGE SCALE GENOMIC DNA]</scope>
    <source>
        <strain evidence="4">MT-229</strain>
    </source>
</reference>
<name>A0A5N5IVU7_9FLAO</name>
<dbReference type="Pfam" id="PF25852">
    <property type="entry name" value="DUF6242_C"/>
    <property type="match status" value="1"/>
</dbReference>
<feature type="domain" description="DUF6242" evidence="3">
    <location>
        <begin position="250"/>
        <end position="409"/>
    </location>
</feature>
<feature type="chain" id="PRO_5024333691" description="DUF6242 domain-containing protein" evidence="2">
    <location>
        <begin position="25"/>
        <end position="433"/>
    </location>
</feature>
<gene>
    <name evidence="4" type="ORF">FOT42_006550</name>
</gene>
<dbReference type="SUPFAM" id="SSF49265">
    <property type="entry name" value="Fibronectin type III"/>
    <property type="match status" value="1"/>
</dbReference>
<dbReference type="RefSeq" id="WP_151889779.1">
    <property type="nucleotide sequence ID" value="NZ_VNIK02000003.1"/>
</dbReference>
<evidence type="ECO:0000313" key="4">
    <source>
        <dbReference type="EMBL" id="KAB5490007.1"/>
    </source>
</evidence>
<comment type="caution">
    <text evidence="4">The sequence shown here is derived from an EMBL/GenBank/DDBJ whole genome shotgun (WGS) entry which is preliminary data.</text>
</comment>
<evidence type="ECO:0000256" key="2">
    <source>
        <dbReference type="SAM" id="SignalP"/>
    </source>
</evidence>
<evidence type="ECO:0000259" key="3">
    <source>
        <dbReference type="Pfam" id="PF25852"/>
    </source>
</evidence>
<dbReference type="InterPro" id="IPR036116">
    <property type="entry name" value="FN3_sf"/>
</dbReference>
<feature type="region of interest" description="Disordered" evidence="1">
    <location>
        <begin position="24"/>
        <end position="50"/>
    </location>
</feature>
<keyword evidence="5" id="KW-1185">Reference proteome</keyword>
<protein>
    <recommendedName>
        <fullName evidence="3">DUF6242 domain-containing protein</fullName>
    </recommendedName>
</protein>
<dbReference type="PROSITE" id="PS51257">
    <property type="entry name" value="PROKAR_LIPOPROTEIN"/>
    <property type="match status" value="1"/>
</dbReference>
<dbReference type="Proteomes" id="UP000319204">
    <property type="component" value="Unassembled WGS sequence"/>
</dbReference>
<dbReference type="InterPro" id="IPR015915">
    <property type="entry name" value="Kelch-typ_b-propeller"/>
</dbReference>
<dbReference type="AlphaFoldDB" id="A0A5N5IVU7"/>
<dbReference type="OrthoDB" id="211220at2"/>
<dbReference type="SUPFAM" id="SSF117281">
    <property type="entry name" value="Kelch motif"/>
    <property type="match status" value="1"/>
</dbReference>